<feature type="region of interest" description="Disordered" evidence="1">
    <location>
        <begin position="88"/>
        <end position="115"/>
    </location>
</feature>
<dbReference type="AlphaFoldDB" id="A0A397ZTL3"/>
<evidence type="ECO:0000313" key="3">
    <source>
        <dbReference type="Proteomes" id="UP000264353"/>
    </source>
</evidence>
<name>A0A397ZTL3_BRACM</name>
<proteinExistence type="predicted"/>
<dbReference type="Proteomes" id="UP000264353">
    <property type="component" value="Chromosome A4"/>
</dbReference>
<dbReference type="EMBL" id="CM010631">
    <property type="protein sequence ID" value="RID66053.1"/>
    <property type="molecule type" value="Genomic_DNA"/>
</dbReference>
<accession>A0A397ZTL3</accession>
<gene>
    <name evidence="2" type="ORF">BRARA_D01219</name>
</gene>
<protein>
    <submittedName>
        <fullName evidence="2">Uncharacterized protein</fullName>
    </submittedName>
</protein>
<evidence type="ECO:0000256" key="1">
    <source>
        <dbReference type="SAM" id="MobiDB-lite"/>
    </source>
</evidence>
<reference evidence="2 3" key="1">
    <citation type="submission" date="2018-06" db="EMBL/GenBank/DDBJ databases">
        <title>WGS assembly of Brassica rapa FPsc.</title>
        <authorList>
            <person name="Bowman J."/>
            <person name="Kohchi T."/>
            <person name="Yamato K."/>
            <person name="Jenkins J."/>
            <person name="Shu S."/>
            <person name="Ishizaki K."/>
            <person name="Yamaoka S."/>
            <person name="Nishihama R."/>
            <person name="Nakamura Y."/>
            <person name="Berger F."/>
            <person name="Adam C."/>
            <person name="Aki S."/>
            <person name="Althoff F."/>
            <person name="Araki T."/>
            <person name="Arteaga-Vazquez M."/>
            <person name="Balasubrmanian S."/>
            <person name="Bauer D."/>
            <person name="Boehm C."/>
            <person name="Briginshaw L."/>
            <person name="Caballero-Perez J."/>
            <person name="Catarino B."/>
            <person name="Chen F."/>
            <person name="Chiyoda S."/>
            <person name="Chovatia M."/>
            <person name="Davies K."/>
            <person name="Delmans M."/>
            <person name="Demura T."/>
            <person name="Dierschke T."/>
            <person name="Dolan L."/>
            <person name="Dorantes-Acosta A."/>
            <person name="Eklund D."/>
            <person name="Florent S."/>
            <person name="Flores-Sandoval E."/>
            <person name="Fujiyama A."/>
            <person name="Fukuzawa H."/>
            <person name="Galik B."/>
            <person name="Grimanelli D."/>
            <person name="Grimwood J."/>
            <person name="Grossniklaus U."/>
            <person name="Hamada T."/>
            <person name="Haseloff J."/>
            <person name="Hetherington A."/>
            <person name="Higo A."/>
            <person name="Hirakawa Y."/>
            <person name="Hundley H."/>
            <person name="Ikeda Y."/>
            <person name="Inoue K."/>
            <person name="Inoue S."/>
            <person name="Ishida S."/>
            <person name="Jia Q."/>
            <person name="Kakita M."/>
            <person name="Kanazawa T."/>
            <person name="Kawai Y."/>
            <person name="Kawashima T."/>
            <person name="Kennedy M."/>
            <person name="Kinose K."/>
            <person name="Kinoshita T."/>
            <person name="Kohara Y."/>
            <person name="Koide E."/>
            <person name="Komatsu K."/>
            <person name="Kopischke S."/>
            <person name="Kubo M."/>
            <person name="Kyozuka J."/>
            <person name="Lagercrantz U."/>
            <person name="Lin S."/>
            <person name="Lindquist E."/>
            <person name="Lipzen A."/>
            <person name="Lu C."/>
            <person name="Luna E."/>
            <person name="Martienssen R."/>
            <person name="Minamino N."/>
            <person name="Mizutani M."/>
            <person name="Mizutani M."/>
            <person name="Mochizuki N."/>
            <person name="Monte I."/>
            <person name="Mosher R."/>
            <person name="Nagasaki H."/>
            <person name="Nakagami H."/>
            <person name="Naramoto S."/>
            <person name="Nishitani K."/>
            <person name="Ohtani M."/>
            <person name="Okamoto T."/>
            <person name="Okumura M."/>
            <person name="Phillips J."/>
            <person name="Pollak B."/>
            <person name="Reinders A."/>
            <person name="Roevekamp M."/>
            <person name="Sano R."/>
            <person name="Sawa S."/>
            <person name="Schmid M."/>
            <person name="Shirakawa M."/>
            <person name="Solano R."/>
            <person name="Spunde A."/>
            <person name="Suetsugu N."/>
            <person name="Sugano S."/>
            <person name="Sugiyama A."/>
            <person name="Sun R."/>
            <person name="Suzuki Y."/>
            <person name="Takenaka M."/>
            <person name="Takezawa D."/>
            <person name="Tomogane H."/>
            <person name="Tsuzuki M."/>
            <person name="Ueda T."/>
            <person name="Umeda M."/>
            <person name="Ward J."/>
            <person name="Watanabe Y."/>
            <person name="Yazaki K."/>
            <person name="Yokoyama R."/>
            <person name="Yoshitake Y."/>
            <person name="Yotsui I."/>
            <person name="Zachgo S."/>
            <person name="Schmutz J."/>
        </authorList>
    </citation>
    <scope>NUCLEOTIDE SEQUENCE [LARGE SCALE GENOMIC DNA]</scope>
    <source>
        <strain evidence="3">cv. B-3</strain>
    </source>
</reference>
<sequence length="115" mass="12476">MEVHVLPISTKLVHLVLRSNDIPSLSNNVGNNFPLNGSTAFSLLHNVFCSTSSESTLQLFSMPVTGPGYNKQPPLPLPWRKNLVEPSKPEIISNTGPPSCGMIRQPTTDKKPGIT</sequence>
<evidence type="ECO:0000313" key="2">
    <source>
        <dbReference type="EMBL" id="RID66053.1"/>
    </source>
</evidence>
<organism evidence="2 3">
    <name type="scientific">Brassica campestris</name>
    <name type="common">Field mustard</name>
    <dbReference type="NCBI Taxonomy" id="3711"/>
    <lineage>
        <taxon>Eukaryota</taxon>
        <taxon>Viridiplantae</taxon>
        <taxon>Streptophyta</taxon>
        <taxon>Embryophyta</taxon>
        <taxon>Tracheophyta</taxon>
        <taxon>Spermatophyta</taxon>
        <taxon>Magnoliopsida</taxon>
        <taxon>eudicotyledons</taxon>
        <taxon>Gunneridae</taxon>
        <taxon>Pentapetalae</taxon>
        <taxon>rosids</taxon>
        <taxon>malvids</taxon>
        <taxon>Brassicales</taxon>
        <taxon>Brassicaceae</taxon>
        <taxon>Brassiceae</taxon>
        <taxon>Brassica</taxon>
    </lineage>
</organism>